<gene>
    <name evidence="2" type="ORF">GRX66_16400</name>
</gene>
<accession>A0A6B0SNN2</accession>
<keyword evidence="2" id="KW-0808">Transferase</keyword>
<dbReference type="InterPro" id="IPR019278">
    <property type="entry name" value="DICT_dom"/>
</dbReference>
<dbReference type="RefSeq" id="WP_159527484.1">
    <property type="nucleotide sequence ID" value="NZ_WUUU01000199.1"/>
</dbReference>
<dbReference type="InterPro" id="IPR016954">
    <property type="entry name" value="Uncharacterised_Vng0742h"/>
</dbReference>
<comment type="caution">
    <text evidence="2">The sequence shown here is derived from an EMBL/GenBank/DDBJ whole genome shotgun (WGS) entry which is preliminary data.</text>
</comment>
<dbReference type="OrthoDB" id="198447at2157"/>
<proteinExistence type="predicted"/>
<keyword evidence="3" id="KW-1185">Reference proteome</keyword>
<protein>
    <submittedName>
        <fullName evidence="2">Histidine kinase</fullName>
    </submittedName>
</protein>
<dbReference type="Proteomes" id="UP000471521">
    <property type="component" value="Unassembled WGS sequence"/>
</dbReference>
<evidence type="ECO:0000313" key="3">
    <source>
        <dbReference type="Proteomes" id="UP000471521"/>
    </source>
</evidence>
<reference evidence="2 3" key="1">
    <citation type="submission" date="2019-12" db="EMBL/GenBank/DDBJ databases">
        <title>Isolation and characterization of three novel carbon monoxide-oxidizing members of Halobacteria from salione crusts and soils.</title>
        <authorList>
            <person name="Myers M.R."/>
            <person name="King G.M."/>
        </authorList>
    </citation>
    <scope>NUCLEOTIDE SEQUENCE [LARGE SCALE GENOMIC DNA]</scope>
    <source>
        <strain evidence="2 3">PCN9</strain>
    </source>
</reference>
<dbReference type="Pfam" id="PF10069">
    <property type="entry name" value="DICT"/>
    <property type="match status" value="1"/>
</dbReference>
<evidence type="ECO:0000259" key="1">
    <source>
        <dbReference type="Pfam" id="PF10069"/>
    </source>
</evidence>
<dbReference type="EMBL" id="WUUU01000199">
    <property type="protein sequence ID" value="MXR22096.1"/>
    <property type="molecule type" value="Genomic_DNA"/>
</dbReference>
<organism evidence="2 3">
    <name type="scientific">Halobacterium bonnevillei</name>
    <dbReference type="NCBI Taxonomy" id="2692200"/>
    <lineage>
        <taxon>Archaea</taxon>
        <taxon>Methanobacteriati</taxon>
        <taxon>Methanobacteriota</taxon>
        <taxon>Stenosarchaea group</taxon>
        <taxon>Halobacteria</taxon>
        <taxon>Halobacteriales</taxon>
        <taxon>Halobacteriaceae</taxon>
        <taxon>Halobacterium</taxon>
    </lineage>
</organism>
<dbReference type="AlphaFoldDB" id="A0A6B0SNN2"/>
<sequence>MSLGDVIDAARRRRKTLVVHAPDSDPDVSSVTDRFDGRNVDVVVEDVRADEPEPYVEVLENGQFRAVVSLADLRSFLEPPIEDPGTYPRAHNALHELLDDSVFATLSRRQLLATSREIEDRAYRTGSGELHAGFQSQAAFEPQRALYNRLANDTDLGVHVHLVPDPGGVPDTGATVHENPHPDVGRYWFLAYDGGQTGQQCALVAEQRGSDAYHGVWTYDRELVATALSAIDDLSGYRPA</sequence>
<feature type="domain" description="DICT" evidence="1">
    <location>
        <begin position="102"/>
        <end position="206"/>
    </location>
</feature>
<keyword evidence="2" id="KW-0418">Kinase</keyword>
<dbReference type="GO" id="GO:0016301">
    <property type="term" value="F:kinase activity"/>
    <property type="evidence" value="ECO:0007669"/>
    <property type="project" value="UniProtKB-KW"/>
</dbReference>
<name>A0A6B0SNN2_9EURY</name>
<evidence type="ECO:0000313" key="2">
    <source>
        <dbReference type="EMBL" id="MXR22096.1"/>
    </source>
</evidence>
<dbReference type="PIRSF" id="PIRSF030471">
    <property type="entry name" value="STR_Vng0742h_prd"/>
    <property type="match status" value="1"/>
</dbReference>